<dbReference type="SUPFAM" id="SSF81419">
    <property type="entry name" value="Mitochondrial cytochrome c oxidase subunit VIIa"/>
    <property type="match status" value="1"/>
</dbReference>
<keyword evidence="8" id="KW-1185">Reference proteome</keyword>
<evidence type="ECO:0000256" key="1">
    <source>
        <dbReference type="ARBA" id="ARBA00004273"/>
    </source>
</evidence>
<dbReference type="GO" id="GO:0045277">
    <property type="term" value="C:respiratory chain complex IV"/>
    <property type="evidence" value="ECO:0007669"/>
    <property type="project" value="InterPro"/>
</dbReference>
<dbReference type="GO" id="GO:0006123">
    <property type="term" value="P:mitochondrial electron transport, cytochrome c to oxygen"/>
    <property type="evidence" value="ECO:0007669"/>
    <property type="project" value="InterPro"/>
</dbReference>
<protein>
    <submittedName>
        <fullName evidence="7">Uncharacterized protein</fullName>
    </submittedName>
</protein>
<proteinExistence type="inferred from homology"/>
<comment type="caution">
    <text evidence="7">The sequence shown here is derived from an EMBL/GenBank/DDBJ whole genome shotgun (WGS) entry which is preliminary data.</text>
</comment>
<evidence type="ECO:0000256" key="2">
    <source>
        <dbReference type="ARBA" id="ARBA00009331"/>
    </source>
</evidence>
<sequence>MNSAKSVLPLARLCTRQVTQSAVRRSAVNEVPSNKFKKLKENQKKFQIDDGVPVYLKGGFTDRIFFQATAATTLVGLVMSLQVFYILANK</sequence>
<dbReference type="PANTHER" id="PTHR10510">
    <property type="entry name" value="CYTOCHROME C OXIDASE POLYPEPTIDE 7A"/>
    <property type="match status" value="1"/>
</dbReference>
<dbReference type="PANTHER" id="PTHR10510:SF11">
    <property type="entry name" value="CYTOCHROME C OXIDASE SUBUNIT 7A, MITOCHONDRIAL"/>
    <property type="match status" value="1"/>
</dbReference>
<keyword evidence="5 6" id="KW-0472">Membrane</keyword>
<dbReference type="InterPro" id="IPR036539">
    <property type="entry name" value="Cyt_c_oxidase_su7a_sf"/>
</dbReference>
<dbReference type="GO" id="GO:0097250">
    <property type="term" value="P:mitochondrial respirasome assembly"/>
    <property type="evidence" value="ECO:0007669"/>
    <property type="project" value="TreeGrafter"/>
</dbReference>
<dbReference type="Proteomes" id="UP001353858">
    <property type="component" value="Unassembled WGS sequence"/>
</dbReference>
<name>A0AAN7PLF8_9COLE</name>
<reference evidence="8" key="1">
    <citation type="submission" date="2023-01" db="EMBL/GenBank/DDBJ databases">
        <title>Key to firefly adult light organ development and bioluminescence: homeobox transcription factors regulate luciferase expression and transportation to peroxisome.</title>
        <authorList>
            <person name="Fu X."/>
        </authorList>
    </citation>
    <scope>NUCLEOTIDE SEQUENCE [LARGE SCALE GENOMIC DNA]</scope>
</reference>
<keyword evidence="3" id="KW-0999">Mitochondrion inner membrane</keyword>
<organism evidence="7 8">
    <name type="scientific">Aquatica leii</name>
    <dbReference type="NCBI Taxonomy" id="1421715"/>
    <lineage>
        <taxon>Eukaryota</taxon>
        <taxon>Metazoa</taxon>
        <taxon>Ecdysozoa</taxon>
        <taxon>Arthropoda</taxon>
        <taxon>Hexapoda</taxon>
        <taxon>Insecta</taxon>
        <taxon>Pterygota</taxon>
        <taxon>Neoptera</taxon>
        <taxon>Endopterygota</taxon>
        <taxon>Coleoptera</taxon>
        <taxon>Polyphaga</taxon>
        <taxon>Elateriformia</taxon>
        <taxon>Elateroidea</taxon>
        <taxon>Lampyridae</taxon>
        <taxon>Luciolinae</taxon>
        <taxon>Aquatica</taxon>
    </lineage>
</organism>
<keyword evidence="6" id="KW-0812">Transmembrane</keyword>
<dbReference type="Gene3D" id="4.10.91.10">
    <property type="entry name" value="Cytochrome c oxidase, subunit VIIa"/>
    <property type="match status" value="1"/>
</dbReference>
<dbReference type="CDD" id="cd00928">
    <property type="entry name" value="Cyt_c_Oxidase_VIIa"/>
    <property type="match status" value="1"/>
</dbReference>
<evidence type="ECO:0000256" key="5">
    <source>
        <dbReference type="ARBA" id="ARBA00023136"/>
    </source>
</evidence>
<evidence type="ECO:0000256" key="6">
    <source>
        <dbReference type="SAM" id="Phobius"/>
    </source>
</evidence>
<dbReference type="InterPro" id="IPR003177">
    <property type="entry name" value="Cytc_oxidase_su7a_met"/>
</dbReference>
<dbReference type="GO" id="GO:0005743">
    <property type="term" value="C:mitochondrial inner membrane"/>
    <property type="evidence" value="ECO:0007669"/>
    <property type="project" value="UniProtKB-SubCell"/>
</dbReference>
<gene>
    <name evidence="7" type="ORF">RN001_001657</name>
</gene>
<evidence type="ECO:0000313" key="7">
    <source>
        <dbReference type="EMBL" id="KAK4885386.1"/>
    </source>
</evidence>
<keyword evidence="6" id="KW-1133">Transmembrane helix</keyword>
<comment type="similarity">
    <text evidence="2">Belongs to the cytochrome c oxidase VIIa family.</text>
</comment>
<dbReference type="AlphaFoldDB" id="A0AAN7PLF8"/>
<evidence type="ECO:0000256" key="3">
    <source>
        <dbReference type="ARBA" id="ARBA00022792"/>
    </source>
</evidence>
<feature type="transmembrane region" description="Helical" evidence="6">
    <location>
        <begin position="64"/>
        <end position="88"/>
    </location>
</feature>
<dbReference type="GO" id="GO:0002082">
    <property type="term" value="P:regulation of oxidative phosphorylation"/>
    <property type="evidence" value="ECO:0007669"/>
    <property type="project" value="TreeGrafter"/>
</dbReference>
<evidence type="ECO:0000313" key="8">
    <source>
        <dbReference type="Proteomes" id="UP001353858"/>
    </source>
</evidence>
<comment type="subcellular location">
    <subcellularLocation>
        <location evidence="1">Mitochondrion inner membrane</location>
    </subcellularLocation>
</comment>
<dbReference type="EMBL" id="JARPUR010000001">
    <property type="protein sequence ID" value="KAK4885386.1"/>
    <property type="molecule type" value="Genomic_DNA"/>
</dbReference>
<keyword evidence="4" id="KW-0496">Mitochondrion</keyword>
<evidence type="ECO:0000256" key="4">
    <source>
        <dbReference type="ARBA" id="ARBA00023128"/>
    </source>
</evidence>
<accession>A0AAN7PLF8</accession>